<comment type="caution">
    <text evidence="4">The sequence shown here is derived from an EMBL/GenBank/DDBJ whole genome shotgun (WGS) entry which is preliminary data.</text>
</comment>
<organism evidence="4 5">
    <name type="scientific">Methanooceanicella nereidis</name>
    <dbReference type="NCBI Taxonomy" id="2052831"/>
    <lineage>
        <taxon>Archaea</taxon>
        <taxon>Methanobacteriati</taxon>
        <taxon>Methanobacteriota</taxon>
        <taxon>Stenosarchaea group</taxon>
        <taxon>Methanomicrobia</taxon>
        <taxon>Methanocellales</taxon>
        <taxon>Methanocellaceae</taxon>
        <taxon>Methanooceanicella</taxon>
    </lineage>
</organism>
<dbReference type="InterPro" id="IPR029039">
    <property type="entry name" value="Flavoprotein-like_sf"/>
</dbReference>
<keyword evidence="5" id="KW-1185">Reference proteome</keyword>
<sequence>MPEKPYVLIIYTSYSGNTEELARAISEGVKSSGNLNVVMKRASEVNLPDIGNSCAIAFGSPTYYSYMSGDLKSLFDRSLPFKQFFEDKPVMAFATGEGGQLTCIESIEKLLDFFNVRFVQRSDIKSAGLAVQGKPDSAARKAAIEAGKKLGEAGLEFACAKAMRESGIKAK</sequence>
<proteinExistence type="inferred from homology"/>
<feature type="domain" description="Flavodoxin-like" evidence="3">
    <location>
        <begin position="7"/>
        <end position="151"/>
    </location>
</feature>
<dbReference type="GO" id="GO:0009055">
    <property type="term" value="F:electron transfer activity"/>
    <property type="evidence" value="ECO:0007669"/>
    <property type="project" value="InterPro"/>
</dbReference>
<dbReference type="InterPro" id="IPR008254">
    <property type="entry name" value="Flavodoxin/NO_synth"/>
</dbReference>
<evidence type="ECO:0000256" key="1">
    <source>
        <dbReference type="ARBA" id="ARBA00001966"/>
    </source>
</evidence>
<dbReference type="SUPFAM" id="SSF52218">
    <property type="entry name" value="Flavoproteins"/>
    <property type="match status" value="1"/>
</dbReference>
<dbReference type="Gene3D" id="3.40.50.360">
    <property type="match status" value="1"/>
</dbReference>
<gene>
    <name evidence="4" type="ORF">CUJ83_04990</name>
</gene>
<dbReference type="RefSeq" id="WP_230741182.1">
    <property type="nucleotide sequence ID" value="NZ_PGCK01000003.1"/>
</dbReference>
<protein>
    <submittedName>
        <fullName evidence="4">Flavodoxin</fullName>
    </submittedName>
</protein>
<reference evidence="4 5" key="1">
    <citation type="submission" date="2017-11" db="EMBL/GenBank/DDBJ databases">
        <title>Isolation and Characterization of Family Methanocellaceae Species from Potential Methane Hydrate Area Offshore Southwestern Taiwan.</title>
        <authorList>
            <person name="Zhang W.-L."/>
            <person name="Chen W.-C."/>
            <person name="Lai M.-C."/>
            <person name="Chen S.-C."/>
        </authorList>
    </citation>
    <scope>NUCLEOTIDE SEQUENCE [LARGE SCALE GENOMIC DNA]</scope>
    <source>
        <strain evidence="4 5">CWC-04</strain>
    </source>
</reference>
<accession>A0AAP2RBM2</accession>
<dbReference type="PROSITE" id="PS00201">
    <property type="entry name" value="FLAVODOXIN"/>
    <property type="match status" value="1"/>
</dbReference>
<dbReference type="Pfam" id="PF03358">
    <property type="entry name" value="FMN_red"/>
    <property type="match status" value="1"/>
</dbReference>
<evidence type="ECO:0000313" key="5">
    <source>
        <dbReference type="Proteomes" id="UP001320159"/>
    </source>
</evidence>
<evidence type="ECO:0000256" key="2">
    <source>
        <dbReference type="ARBA" id="ARBA00038292"/>
    </source>
</evidence>
<comment type="similarity">
    <text evidence="2">Belongs to the SsuE family. Isf subfamily.</text>
</comment>
<dbReference type="InterPro" id="IPR001226">
    <property type="entry name" value="Flavodoxin_CS"/>
</dbReference>
<dbReference type="PROSITE" id="PS50902">
    <property type="entry name" value="FLAVODOXIN_LIKE"/>
    <property type="match status" value="1"/>
</dbReference>
<dbReference type="GO" id="GO:0016491">
    <property type="term" value="F:oxidoreductase activity"/>
    <property type="evidence" value="ECO:0007669"/>
    <property type="project" value="InterPro"/>
</dbReference>
<evidence type="ECO:0000259" key="3">
    <source>
        <dbReference type="PROSITE" id="PS50902"/>
    </source>
</evidence>
<dbReference type="InterPro" id="IPR005025">
    <property type="entry name" value="FMN_Rdtase-like_dom"/>
</dbReference>
<name>A0AAP2RBM2_9EURY</name>
<comment type="cofactor">
    <cofactor evidence="1">
        <name>[4Fe-4S] cluster</name>
        <dbReference type="ChEBI" id="CHEBI:49883"/>
    </cofactor>
</comment>
<dbReference type="GO" id="GO:0010181">
    <property type="term" value="F:FMN binding"/>
    <property type="evidence" value="ECO:0007669"/>
    <property type="project" value="InterPro"/>
</dbReference>
<dbReference type="AlphaFoldDB" id="A0AAP2RBM2"/>
<evidence type="ECO:0000313" key="4">
    <source>
        <dbReference type="EMBL" id="MCD1294353.1"/>
    </source>
</evidence>
<dbReference type="EMBL" id="PGCK01000003">
    <property type="protein sequence ID" value="MCD1294353.1"/>
    <property type="molecule type" value="Genomic_DNA"/>
</dbReference>
<dbReference type="Proteomes" id="UP001320159">
    <property type="component" value="Unassembled WGS sequence"/>
</dbReference>